<dbReference type="STRING" id="6335.A0A0V1KZC7"/>
<dbReference type="SUPFAM" id="SSF49785">
    <property type="entry name" value="Galactose-binding domain-like"/>
    <property type="match status" value="1"/>
</dbReference>
<comment type="similarity">
    <text evidence="1">Belongs to the cyclin family. Cyclin Y subfamily.</text>
</comment>
<evidence type="ECO:0000256" key="2">
    <source>
        <dbReference type="ARBA" id="ARBA00023127"/>
    </source>
</evidence>
<feature type="domain" description="PITH" evidence="5">
    <location>
        <begin position="613"/>
        <end position="785"/>
    </location>
</feature>
<dbReference type="Gene3D" id="1.10.472.10">
    <property type="entry name" value="Cyclin-like"/>
    <property type="match status" value="1"/>
</dbReference>
<evidence type="ECO:0000256" key="3">
    <source>
        <dbReference type="RuleBase" id="RU000383"/>
    </source>
</evidence>
<dbReference type="AlphaFoldDB" id="A0A0V1KZC7"/>
<accession>A0A0V1KZC7</accession>
<evidence type="ECO:0000313" key="7">
    <source>
        <dbReference type="Proteomes" id="UP000054721"/>
    </source>
</evidence>
<dbReference type="Pfam" id="PF00134">
    <property type="entry name" value="Cyclin_N"/>
    <property type="match status" value="1"/>
</dbReference>
<dbReference type="InterPro" id="IPR013763">
    <property type="entry name" value="Cyclin-like_dom"/>
</dbReference>
<dbReference type="InterPro" id="IPR006671">
    <property type="entry name" value="Cyclin_N"/>
</dbReference>
<evidence type="ECO:0000256" key="4">
    <source>
        <dbReference type="SAM" id="MobiDB-lite"/>
    </source>
</evidence>
<evidence type="ECO:0000259" key="5">
    <source>
        <dbReference type="PROSITE" id="PS51532"/>
    </source>
</evidence>
<dbReference type="GO" id="GO:0005737">
    <property type="term" value="C:cytoplasm"/>
    <property type="evidence" value="ECO:0007669"/>
    <property type="project" value="UniProtKB-ARBA"/>
</dbReference>
<dbReference type="Gene3D" id="2.60.120.470">
    <property type="entry name" value="PITH domain"/>
    <property type="match status" value="1"/>
</dbReference>
<dbReference type="SMART" id="SM00385">
    <property type="entry name" value="CYCLIN"/>
    <property type="match status" value="1"/>
</dbReference>
<organism evidence="6 7">
    <name type="scientific">Trichinella nativa</name>
    <dbReference type="NCBI Taxonomy" id="6335"/>
    <lineage>
        <taxon>Eukaryota</taxon>
        <taxon>Metazoa</taxon>
        <taxon>Ecdysozoa</taxon>
        <taxon>Nematoda</taxon>
        <taxon>Enoplea</taxon>
        <taxon>Dorylaimia</taxon>
        <taxon>Trichinellida</taxon>
        <taxon>Trichinellidae</taxon>
        <taxon>Trichinella</taxon>
    </lineage>
</organism>
<comment type="caution">
    <text evidence="6">The sequence shown here is derived from an EMBL/GenBank/DDBJ whole genome shotgun (WGS) entry which is preliminary data.</text>
</comment>
<dbReference type="PANTHER" id="PTHR14248">
    <property type="entry name" value="CYCLIN Y, ISOFORM A"/>
    <property type="match status" value="1"/>
</dbReference>
<dbReference type="InterPro" id="IPR037047">
    <property type="entry name" value="PITH_dom_sf"/>
</dbReference>
<dbReference type="CDD" id="cd20540">
    <property type="entry name" value="CYCLIN_CCNY_like"/>
    <property type="match status" value="1"/>
</dbReference>
<reference evidence="6 7" key="1">
    <citation type="submission" date="2015-05" db="EMBL/GenBank/DDBJ databases">
        <title>Evolution of Trichinella species and genotypes.</title>
        <authorList>
            <person name="Korhonen P.K."/>
            <person name="Edoardo P."/>
            <person name="Giuseppe L.R."/>
            <person name="Gasser R.B."/>
        </authorList>
    </citation>
    <scope>NUCLEOTIDE SEQUENCE [LARGE SCALE GENOMIC DNA]</scope>
    <source>
        <strain evidence="6">ISS10</strain>
    </source>
</reference>
<evidence type="ECO:0000256" key="1">
    <source>
        <dbReference type="ARBA" id="ARBA00005463"/>
    </source>
</evidence>
<name>A0A0V1KZC7_9BILA</name>
<dbReference type="OrthoDB" id="10250320at2759"/>
<dbReference type="Proteomes" id="UP000054721">
    <property type="component" value="Unassembled WGS sequence"/>
</dbReference>
<dbReference type="FunFam" id="1.10.472.10:FF:000011">
    <property type="entry name" value="Cyclin-Y isoform 1"/>
    <property type="match status" value="1"/>
</dbReference>
<keyword evidence="2 3" id="KW-0195">Cyclin</keyword>
<dbReference type="SUPFAM" id="SSF47954">
    <property type="entry name" value="Cyclin-like"/>
    <property type="match status" value="1"/>
</dbReference>
<dbReference type="Pfam" id="PF06201">
    <property type="entry name" value="PITH"/>
    <property type="match status" value="1"/>
</dbReference>
<dbReference type="EMBL" id="JYDW01000201">
    <property type="protein sequence ID" value="KRZ52174.1"/>
    <property type="molecule type" value="Genomic_DNA"/>
</dbReference>
<protein>
    <submittedName>
        <fullName evidence="6">Cyclin-like protein</fullName>
    </submittedName>
</protein>
<keyword evidence="7" id="KW-1185">Reference proteome</keyword>
<dbReference type="InterPro" id="IPR010400">
    <property type="entry name" value="PITH_dom"/>
</dbReference>
<dbReference type="PROSITE" id="PS51532">
    <property type="entry name" value="PITH"/>
    <property type="match status" value="1"/>
</dbReference>
<dbReference type="InterPro" id="IPR008979">
    <property type="entry name" value="Galactose-bd-like_sf"/>
</dbReference>
<sequence>MDYCNFIMGFAVQDNNYLILKIVIQICKLQYCTVAFLFLCASRPFFGGKSRLRIVGINDKAFDIVNFYHNSNEFGSASLGLNPMASSLFRPPKVIYNDFKISLKLLSYFVFKHKRMLNSYNEQRNEITGSGSNLTGPFEKFIHCICQMGNFCCSRLKGRRSSSKYFRRNSDRSKYDNGSGVVISSSAWIRDDTAPSSLQHISEREHDDIDQDPSTHPTKGPLFMERSRSEMKLRENRRSCYLIGSQCSAGGQQHAGSPVALRKYNSCSTIFLDDSTITQPHLKNTIKCISLAIYYHIINRRNRGEERTMEIFDEKFHPITTEAPPLEYLMRDPEHRHIYRFIRTLFAAAQLTAECAIITLVYMERLLTYAELDLCPVNWRRIVLGAIMLASKVWDDQAVWNVDYCQILRSCTVEDMNELERQFLECLEFNINVPSSVYAKYYFDLRTLAIANDLQLPLLPLYKERGKKLEALSRLCEDKILEVQKKVCRSWSSADRIFHGNLFSTAVCYDELLCLIYIIISKVIHPSVFGTGALLVFTHMHLATFYYKVNSSPSLQTRFVFLLSVFPHQWSGAYCRRLSFFFEQNFTYYFAVDAFFLEQCLTVDVREVVRRVALGSLVVLMWTMRRWVFSTSLTCLNERVDGSAKTVFKPWSERLNKKNYVESDVDEELLFKIPFTGNVKLKSIVVIGGDGGQRPNRIRLYKNRPSMDFDDVNLTPDQEFDLSEDPDGSVEYPLRVAKFSGVEHLIIHFPSNVGAKTTVVYYIGLRGEFSEKQRPQVVCTNYEVRSLLHMSRKGSLFDETDHYVISF</sequence>
<gene>
    <name evidence="6" type="primary">ZK353.1</name>
    <name evidence="6" type="ORF">T02_934</name>
</gene>
<evidence type="ECO:0000313" key="6">
    <source>
        <dbReference type="EMBL" id="KRZ52174.1"/>
    </source>
</evidence>
<proteinExistence type="inferred from homology"/>
<feature type="region of interest" description="Disordered" evidence="4">
    <location>
        <begin position="203"/>
        <end position="222"/>
    </location>
</feature>
<dbReference type="InterPro" id="IPR036915">
    <property type="entry name" value="Cyclin-like_sf"/>
</dbReference>